<organism evidence="1 2">
    <name type="scientific">Umbra pygmaea</name>
    <name type="common">Eastern mudminnow</name>
    <dbReference type="NCBI Taxonomy" id="75934"/>
    <lineage>
        <taxon>Eukaryota</taxon>
        <taxon>Metazoa</taxon>
        <taxon>Chordata</taxon>
        <taxon>Craniata</taxon>
        <taxon>Vertebrata</taxon>
        <taxon>Euteleostomi</taxon>
        <taxon>Actinopterygii</taxon>
        <taxon>Neopterygii</taxon>
        <taxon>Teleostei</taxon>
        <taxon>Protacanthopterygii</taxon>
        <taxon>Esociformes</taxon>
        <taxon>Umbridae</taxon>
        <taxon>Umbra</taxon>
    </lineage>
</organism>
<dbReference type="Proteomes" id="UP001557470">
    <property type="component" value="Unassembled WGS sequence"/>
</dbReference>
<dbReference type="InterPro" id="IPR036412">
    <property type="entry name" value="HAD-like_sf"/>
</dbReference>
<protein>
    <recommendedName>
        <fullName evidence="3">5'-nucleotidase</fullName>
    </recommendedName>
</protein>
<comment type="caution">
    <text evidence="1">The sequence shown here is derived from an EMBL/GenBank/DDBJ whole genome shotgun (WGS) entry which is preliminary data.</text>
</comment>
<dbReference type="InterPro" id="IPR010394">
    <property type="entry name" value="5-nucleotidase"/>
</dbReference>
<dbReference type="EMBL" id="JAGEUA010000008">
    <property type="protein sequence ID" value="KAL0967603.1"/>
    <property type="molecule type" value="Genomic_DNA"/>
</dbReference>
<evidence type="ECO:0000313" key="2">
    <source>
        <dbReference type="Proteomes" id="UP001557470"/>
    </source>
</evidence>
<reference evidence="1 2" key="1">
    <citation type="submission" date="2024-06" db="EMBL/GenBank/DDBJ databases">
        <authorList>
            <person name="Pan Q."/>
            <person name="Wen M."/>
            <person name="Jouanno E."/>
            <person name="Zahm M."/>
            <person name="Klopp C."/>
            <person name="Cabau C."/>
            <person name="Louis A."/>
            <person name="Berthelot C."/>
            <person name="Parey E."/>
            <person name="Roest Crollius H."/>
            <person name="Montfort J."/>
            <person name="Robinson-Rechavi M."/>
            <person name="Bouchez O."/>
            <person name="Lampietro C."/>
            <person name="Lopez Roques C."/>
            <person name="Donnadieu C."/>
            <person name="Postlethwait J."/>
            <person name="Bobe J."/>
            <person name="Verreycken H."/>
            <person name="Guiguen Y."/>
        </authorList>
    </citation>
    <scope>NUCLEOTIDE SEQUENCE [LARGE SCALE GENOMIC DNA]</scope>
    <source>
        <strain evidence="1">Up_M1</strain>
        <tissue evidence="1">Testis</tissue>
    </source>
</reference>
<gene>
    <name evidence="1" type="ORF">UPYG_G00254360</name>
</gene>
<evidence type="ECO:0008006" key="3">
    <source>
        <dbReference type="Google" id="ProtNLM"/>
    </source>
</evidence>
<name>A0ABD0WY75_UMBPY</name>
<dbReference type="AlphaFoldDB" id="A0ABD0WY75"/>
<dbReference type="Pfam" id="PF06189">
    <property type="entry name" value="5-nucleotidase"/>
    <property type="match status" value="2"/>
</dbReference>
<dbReference type="PANTHER" id="PTHR31367:SF0">
    <property type="entry name" value="CYTOSOLIC 5'-NUCLEOTIDASE 1B"/>
    <property type="match status" value="1"/>
</dbReference>
<dbReference type="SUPFAM" id="SSF56784">
    <property type="entry name" value="HAD-like"/>
    <property type="match status" value="1"/>
</dbReference>
<proteinExistence type="predicted"/>
<keyword evidence="2" id="KW-1185">Reference proteome</keyword>
<dbReference type="PANTHER" id="PTHR31367">
    <property type="entry name" value="CYTOSOLIC 5'-NUCLEOTIDASE 1 FAMILY MEMBER"/>
    <property type="match status" value="1"/>
</dbReference>
<accession>A0ABD0WY75</accession>
<evidence type="ECO:0000313" key="1">
    <source>
        <dbReference type="EMBL" id="KAL0967603.1"/>
    </source>
</evidence>
<sequence>MMVNAELRQLYPDSDELFEIVLMTNNDAKVGVRLLNSINHYELTTDKFCMMGGQSPIGFLKAYMTNLYLSEDEEKVTEAISQGIACGRCLARRGDSSLITCCNGIAAATMFTAGNVENQLSDTQLRVAFDGDGVLFSDESQIVFNNHGLDSFHENEERLKNQPLQQGLLKYFLEALVKLQNKFDKSQMCPIKTYLVTSRSEVEAGARVHKTLQSWGLKIDQFMFLAGKPKGPPLQKIQPHIFFEDDMKHINLVRELGIITAHVPYGINNM</sequence>